<organism evidence="1">
    <name type="scientific">Anopheles coluzzii</name>
    <name type="common">African malaria mosquito</name>
    <dbReference type="NCBI Taxonomy" id="1518534"/>
    <lineage>
        <taxon>Eukaryota</taxon>
        <taxon>Metazoa</taxon>
        <taxon>Ecdysozoa</taxon>
        <taxon>Arthropoda</taxon>
        <taxon>Hexapoda</taxon>
        <taxon>Insecta</taxon>
        <taxon>Pterygota</taxon>
        <taxon>Neoptera</taxon>
        <taxon>Endopterygota</taxon>
        <taxon>Diptera</taxon>
        <taxon>Nematocera</taxon>
        <taxon>Culicoidea</taxon>
        <taxon>Culicidae</taxon>
        <taxon>Anophelinae</taxon>
        <taxon>Anopheles</taxon>
    </lineage>
</organism>
<dbReference type="EnsemblMetazoa" id="ACOM023070-RA">
    <property type="protein sequence ID" value="ACOM023070-PA.1"/>
    <property type="gene ID" value="ACOM023070"/>
</dbReference>
<accession>A0A8W7P0C1</accession>
<evidence type="ECO:0000313" key="1">
    <source>
        <dbReference type="EnsemblMetazoa" id="ACOM023070-PA.1"/>
    </source>
</evidence>
<proteinExistence type="predicted"/>
<reference evidence="1" key="1">
    <citation type="submission" date="2022-08" db="UniProtKB">
        <authorList>
            <consortium name="EnsemblMetazoa"/>
        </authorList>
    </citation>
    <scope>IDENTIFICATION</scope>
</reference>
<protein>
    <submittedName>
        <fullName evidence="1">Uncharacterized protein</fullName>
    </submittedName>
</protein>
<name>A0A8W7P0C1_ANOCL</name>
<dbReference type="AlphaFoldDB" id="A0A8W7P0C1"/>
<dbReference type="Proteomes" id="UP000075882">
    <property type="component" value="Unassembled WGS sequence"/>
</dbReference>
<sequence length="790" mass="87363">MFGLVEADGGHARRVAPVDAALVHYQVRVLDAALRREQLEQLLPCYIFRKMLNVQHIFLHHRRVKTLPVRKLVLAVQLRHRFHRIFFELEVDKAKAATLAIPHDDAMAGDAAKPHEQHVQQLRVVDLEQHARDFAGKVRIHELDQREQPLAKHLLLFSRLSSSQHAGGKRLLSNGLSWDRHRLRHLRIAHGLRELVVGRAGLSGGQLRRNRARLHVGRGLLAGDRARRIAHGGRVGLGRLGVRGLLVGAAHVTRLAVLVVGDVGRRHGRVAAGRCIGRHVLVARVRAHLGVGGPAGRGTHRRHLRPVEALRLGDGRHELPLCWYTCPMCCMRRLFTRWMYWLASGLLPTMRPFISVTALVASSGAEKHTKPKPFERPSSSITLAEVIVPYGANSLRSRSSSIVSSSCSNRRFSSIWRSFFFWARPTYSTLPSLSSLPFSFCTASSASSGFSNATKPKPRLLPSFVITRWLVIGPNFSNMSRSASSVRSSPKFFTYTFVNSFAFSPSSFSRSLREMKRPTYTFFSFSSMPLTFSIEVLADSSVSKCTNPYPLLWPFSSCATLQLRMLPNAENVSYIALLSIFLSRFLMNTLPTPDLRSDGSRCDHMMRIGRPLIGSKFIRHEQDGSGTACDVPKHCRRCSKNCSNARQATSAQVGKVRAVEYAVTHWMAFSDGTTSITSDRVVSKLITISPPLSSSSSGASFRTSLLASFPFASGAVLWDATVTQFPFALSIVRGGTHGPARFGAACSFVTLVPWPCSICMRRLSNGLTSIRYGSGPSSVLLETTASDSCL</sequence>